<gene>
    <name evidence="1" type="ORF">H9Q76_00250</name>
</gene>
<keyword evidence="1" id="KW-0645">Protease</keyword>
<accession>A0A7G9FMK1</accession>
<dbReference type="KEGG" id="wcp:H9Q76_00250"/>
<protein>
    <submittedName>
        <fullName evidence="1">Protease complex subunit PrcB family protein</fullName>
    </submittedName>
</protein>
<reference evidence="1 2" key="1">
    <citation type="submission" date="2020-08" db="EMBL/GenBank/DDBJ databases">
        <authorList>
            <person name="Liu C."/>
            <person name="Sun Q."/>
        </authorList>
    </citation>
    <scope>NUCLEOTIDE SEQUENCE [LARGE SCALE GENOMIC DNA]</scope>
    <source>
        <strain evidence="1 2">NSJ-4</strain>
    </source>
</reference>
<keyword evidence="1" id="KW-0378">Hydrolase</keyword>
<dbReference type="Proteomes" id="UP000515819">
    <property type="component" value="Chromosome"/>
</dbReference>
<name>A0A7G9FMK1_9FIRM</name>
<sequence>MILVLVALACVSSGCRKQEARERQDLDFTVCAETELPDDLRQIIEEKKLHAFQMSYTTKDHLYIVVGYGEHDRTNLCVVVEELYKTDRAIYIKTDLKTEAEMEGDISGVASGTDSNTPDGQTGTSSMYPYIVIRLPRLELPVLNVS</sequence>
<proteinExistence type="predicted"/>
<dbReference type="AlphaFoldDB" id="A0A7G9FMK1"/>
<dbReference type="EMBL" id="CP060632">
    <property type="protein sequence ID" value="QNL99782.1"/>
    <property type="molecule type" value="Genomic_DNA"/>
</dbReference>
<dbReference type="RefSeq" id="WP_021984238.1">
    <property type="nucleotide sequence ID" value="NZ_CP060632.1"/>
</dbReference>
<evidence type="ECO:0000313" key="2">
    <source>
        <dbReference type="Proteomes" id="UP000515819"/>
    </source>
</evidence>
<dbReference type="GO" id="GO:0006508">
    <property type="term" value="P:proteolysis"/>
    <property type="evidence" value="ECO:0007669"/>
    <property type="project" value="UniProtKB-KW"/>
</dbReference>
<dbReference type="GO" id="GO:0008233">
    <property type="term" value="F:peptidase activity"/>
    <property type="evidence" value="ECO:0007669"/>
    <property type="project" value="UniProtKB-KW"/>
</dbReference>
<keyword evidence="2" id="KW-1185">Reference proteome</keyword>
<evidence type="ECO:0000313" key="1">
    <source>
        <dbReference type="EMBL" id="QNL99782.1"/>
    </source>
</evidence>
<organism evidence="1 2">
    <name type="scientific">Wujia chipingensis</name>
    <dbReference type="NCBI Taxonomy" id="2763670"/>
    <lineage>
        <taxon>Bacteria</taxon>
        <taxon>Bacillati</taxon>
        <taxon>Bacillota</taxon>
        <taxon>Clostridia</taxon>
        <taxon>Lachnospirales</taxon>
        <taxon>Lachnospiraceae</taxon>
        <taxon>Wujia</taxon>
    </lineage>
</organism>